<feature type="region of interest" description="Disordered" evidence="3">
    <location>
        <begin position="156"/>
        <end position="175"/>
    </location>
</feature>
<gene>
    <name evidence="6" type="ORF">OAUR00152_LOCUS7871</name>
</gene>
<feature type="transmembrane region" description="Helical" evidence="4">
    <location>
        <begin position="35"/>
        <end position="54"/>
    </location>
</feature>
<proteinExistence type="predicted"/>
<evidence type="ECO:0000313" key="6">
    <source>
        <dbReference type="EMBL" id="CAE2219747.1"/>
    </source>
</evidence>
<dbReference type="InterPro" id="IPR036300">
    <property type="entry name" value="MIR_dom_sf"/>
</dbReference>
<evidence type="ECO:0000256" key="4">
    <source>
        <dbReference type="SAM" id="Phobius"/>
    </source>
</evidence>
<sequence>MTKKDQRKQEDDCKEQKTDEDTEGRKVVTNEKKGIAMRVITILSALMGGVAFLARSQGVESSVDHDDKDVTCGSAVKFTHSESGNKYFLNSANQNMGSGSGQQLVTMIANKGKQDSLWLLREGHGQPQCAPGDPLECGQRIRLTHLNTMKNLHTHHVRSPLSRQQEVSGFGEDGEGDTGDDWIIVCGSGAKTLKRSTKFRVQHVDTKRYLSATEQVKFTEQNCGGNCPILHHLEVAARSSPDRNTEFKVELGVHLSK</sequence>
<feature type="region of interest" description="Disordered" evidence="3">
    <location>
        <begin position="1"/>
        <end position="25"/>
    </location>
</feature>
<feature type="domain" description="MIR" evidence="5">
    <location>
        <begin position="132"/>
        <end position="187"/>
    </location>
</feature>
<dbReference type="PANTHER" id="PTHR46809">
    <property type="entry name" value="STROMAL CELL-DERIVED FACTOR 2-LIKE PROTEIN"/>
    <property type="match status" value="1"/>
</dbReference>
<dbReference type="EMBL" id="HBKQ01011655">
    <property type="protein sequence ID" value="CAE2219747.1"/>
    <property type="molecule type" value="Transcribed_RNA"/>
</dbReference>
<dbReference type="PROSITE" id="PS50919">
    <property type="entry name" value="MIR"/>
    <property type="match status" value="2"/>
</dbReference>
<name>A0A7S4I645_9STRA</name>
<keyword evidence="4" id="KW-0812">Transmembrane</keyword>
<accession>A0A7S4I645</accession>
<keyword evidence="2" id="KW-0677">Repeat</keyword>
<keyword evidence="4" id="KW-0472">Membrane</keyword>
<evidence type="ECO:0000256" key="1">
    <source>
        <dbReference type="ARBA" id="ARBA00022729"/>
    </source>
</evidence>
<dbReference type="SMART" id="SM00472">
    <property type="entry name" value="MIR"/>
    <property type="match status" value="3"/>
</dbReference>
<evidence type="ECO:0000256" key="3">
    <source>
        <dbReference type="SAM" id="MobiDB-lite"/>
    </source>
</evidence>
<dbReference type="CDD" id="cd23279">
    <property type="entry name" value="beta-trefoil_MIR_SDF2-like"/>
    <property type="match status" value="1"/>
</dbReference>
<keyword evidence="1" id="KW-0732">Signal</keyword>
<evidence type="ECO:0000259" key="5">
    <source>
        <dbReference type="PROSITE" id="PS50919"/>
    </source>
</evidence>
<dbReference type="Gene3D" id="2.80.10.50">
    <property type="match status" value="1"/>
</dbReference>
<dbReference type="PANTHER" id="PTHR46809:SF2">
    <property type="entry name" value="GH21273P"/>
    <property type="match status" value="1"/>
</dbReference>
<dbReference type="Pfam" id="PF02815">
    <property type="entry name" value="MIR"/>
    <property type="match status" value="1"/>
</dbReference>
<organism evidence="6">
    <name type="scientific">Odontella aurita</name>
    <dbReference type="NCBI Taxonomy" id="265563"/>
    <lineage>
        <taxon>Eukaryota</taxon>
        <taxon>Sar</taxon>
        <taxon>Stramenopiles</taxon>
        <taxon>Ochrophyta</taxon>
        <taxon>Bacillariophyta</taxon>
        <taxon>Mediophyceae</taxon>
        <taxon>Biddulphiophycidae</taxon>
        <taxon>Eupodiscales</taxon>
        <taxon>Odontellaceae</taxon>
        <taxon>Odontella</taxon>
    </lineage>
</organism>
<dbReference type="AlphaFoldDB" id="A0A7S4I645"/>
<keyword evidence="4" id="KW-1133">Transmembrane helix</keyword>
<feature type="domain" description="MIR" evidence="5">
    <location>
        <begin position="67"/>
        <end position="123"/>
    </location>
</feature>
<dbReference type="SUPFAM" id="SSF82109">
    <property type="entry name" value="MIR domain"/>
    <property type="match status" value="1"/>
</dbReference>
<protein>
    <recommendedName>
        <fullName evidence="5">MIR domain-containing protein</fullName>
    </recommendedName>
</protein>
<reference evidence="6" key="1">
    <citation type="submission" date="2021-01" db="EMBL/GenBank/DDBJ databases">
        <authorList>
            <person name="Corre E."/>
            <person name="Pelletier E."/>
            <person name="Niang G."/>
            <person name="Scheremetjew M."/>
            <person name="Finn R."/>
            <person name="Kale V."/>
            <person name="Holt S."/>
            <person name="Cochrane G."/>
            <person name="Meng A."/>
            <person name="Brown T."/>
            <person name="Cohen L."/>
        </authorList>
    </citation>
    <scope>NUCLEOTIDE SEQUENCE</scope>
    <source>
        <strain evidence="6">Isolate 1302-5</strain>
    </source>
</reference>
<evidence type="ECO:0000256" key="2">
    <source>
        <dbReference type="ARBA" id="ARBA00022737"/>
    </source>
</evidence>
<feature type="compositionally biased region" description="Basic and acidic residues" evidence="3">
    <location>
        <begin position="7"/>
        <end position="25"/>
    </location>
</feature>
<dbReference type="InterPro" id="IPR016093">
    <property type="entry name" value="MIR_motif"/>
</dbReference>